<evidence type="ECO:0000256" key="1">
    <source>
        <dbReference type="ARBA" id="ARBA00004651"/>
    </source>
</evidence>
<keyword evidence="5 6" id="KW-0472">Membrane</keyword>
<dbReference type="PANTHER" id="PTHR30086">
    <property type="entry name" value="ARGININE EXPORTER PROTEIN ARGO"/>
    <property type="match status" value="1"/>
</dbReference>
<dbReference type="PANTHER" id="PTHR30086:SF19">
    <property type="entry name" value="THREONINE EFFLUX PROTEIN"/>
    <property type="match status" value="1"/>
</dbReference>
<feature type="transmembrane region" description="Helical" evidence="6">
    <location>
        <begin position="6"/>
        <end position="28"/>
    </location>
</feature>
<evidence type="ECO:0000256" key="2">
    <source>
        <dbReference type="ARBA" id="ARBA00022475"/>
    </source>
</evidence>
<proteinExistence type="predicted"/>
<dbReference type="EMBL" id="JAVDPW010000003">
    <property type="protein sequence ID" value="MDR6289280.1"/>
    <property type="molecule type" value="Genomic_DNA"/>
</dbReference>
<dbReference type="InterPro" id="IPR001123">
    <property type="entry name" value="LeuE-type"/>
</dbReference>
<organism evidence="7 8">
    <name type="scientific">Inquilinus ginsengisoli</name>
    <dbReference type="NCBI Taxonomy" id="363840"/>
    <lineage>
        <taxon>Bacteria</taxon>
        <taxon>Pseudomonadati</taxon>
        <taxon>Pseudomonadota</taxon>
        <taxon>Alphaproteobacteria</taxon>
        <taxon>Rhodospirillales</taxon>
        <taxon>Rhodospirillaceae</taxon>
        <taxon>Inquilinus</taxon>
    </lineage>
</organism>
<keyword evidence="3 6" id="KW-0812">Transmembrane</keyword>
<keyword evidence="4 6" id="KW-1133">Transmembrane helix</keyword>
<keyword evidence="8" id="KW-1185">Reference proteome</keyword>
<feature type="transmembrane region" description="Helical" evidence="6">
    <location>
        <begin position="40"/>
        <end position="65"/>
    </location>
</feature>
<comment type="subcellular location">
    <subcellularLocation>
        <location evidence="1">Cell membrane</location>
        <topology evidence="1">Multi-pass membrane protein</topology>
    </subcellularLocation>
</comment>
<reference evidence="7 8" key="1">
    <citation type="submission" date="2023-07" db="EMBL/GenBank/DDBJ databases">
        <title>Sorghum-associated microbial communities from plants grown in Nebraska, USA.</title>
        <authorList>
            <person name="Schachtman D."/>
        </authorList>
    </citation>
    <scope>NUCLEOTIDE SEQUENCE [LARGE SCALE GENOMIC DNA]</scope>
    <source>
        <strain evidence="7 8">584</strain>
    </source>
</reference>
<keyword evidence="2" id="KW-1003">Cell membrane</keyword>
<name>A0ABU1JL07_9PROT</name>
<evidence type="ECO:0000256" key="3">
    <source>
        <dbReference type="ARBA" id="ARBA00022692"/>
    </source>
</evidence>
<dbReference type="RefSeq" id="WP_309793488.1">
    <property type="nucleotide sequence ID" value="NZ_JAVDPW010000003.1"/>
</dbReference>
<gene>
    <name evidence="7" type="ORF">E9232_001795</name>
</gene>
<accession>A0ABU1JL07</accession>
<protein>
    <submittedName>
        <fullName evidence="7">RhtB (Resistance to homoserine/threonine) family protein</fullName>
    </submittedName>
</protein>
<feature type="transmembrane region" description="Helical" evidence="6">
    <location>
        <begin position="147"/>
        <end position="167"/>
    </location>
</feature>
<comment type="caution">
    <text evidence="7">The sequence shown here is derived from an EMBL/GenBank/DDBJ whole genome shotgun (WGS) entry which is preliminary data.</text>
</comment>
<evidence type="ECO:0000256" key="4">
    <source>
        <dbReference type="ARBA" id="ARBA00022989"/>
    </source>
</evidence>
<dbReference type="Proteomes" id="UP001262410">
    <property type="component" value="Unassembled WGS sequence"/>
</dbReference>
<feature type="transmembrane region" description="Helical" evidence="6">
    <location>
        <begin position="71"/>
        <end position="95"/>
    </location>
</feature>
<feature type="transmembrane region" description="Helical" evidence="6">
    <location>
        <begin position="187"/>
        <end position="205"/>
    </location>
</feature>
<evidence type="ECO:0000313" key="8">
    <source>
        <dbReference type="Proteomes" id="UP001262410"/>
    </source>
</evidence>
<evidence type="ECO:0000256" key="6">
    <source>
        <dbReference type="SAM" id="Phobius"/>
    </source>
</evidence>
<feature type="transmembrane region" description="Helical" evidence="6">
    <location>
        <begin position="116"/>
        <end position="141"/>
    </location>
</feature>
<evidence type="ECO:0000256" key="5">
    <source>
        <dbReference type="ARBA" id="ARBA00023136"/>
    </source>
</evidence>
<sequence length="210" mass="22242">MDLTVPLLSILGAIAVGAASPGPSFVFVTRTAIALSRRDGLAAALGMGVGGVVYGGLGLFGLQALLSQVEWLFMTLKVLGGLYLLWLALGLWRTAAKPITVPKTADGRPRSVRRSFTMAAVTQLSNPKAAIVYGSIFAAFLPAHVPAWTFAVLLPAIFAIEAGWYAIVALAFSSDRPRAAYLRWKRWFDRVAGTVMGALGLRLILGAGKL</sequence>
<dbReference type="Pfam" id="PF01810">
    <property type="entry name" value="LysE"/>
    <property type="match status" value="1"/>
</dbReference>
<evidence type="ECO:0000313" key="7">
    <source>
        <dbReference type="EMBL" id="MDR6289280.1"/>
    </source>
</evidence>